<keyword evidence="13" id="KW-1278">Translocase</keyword>
<dbReference type="HOGENOM" id="CLU_001771_0_3_7"/>
<evidence type="ECO:0000256" key="18">
    <source>
        <dbReference type="RuleBase" id="RU362081"/>
    </source>
</evidence>
<dbReference type="InterPro" id="IPR027256">
    <property type="entry name" value="P-typ_ATPase_IB"/>
</dbReference>
<keyword evidence="4" id="KW-0813">Transport</keyword>
<dbReference type="FunFam" id="3.30.70.100:FF:000005">
    <property type="entry name" value="Copper-exporting P-type ATPase A"/>
    <property type="match status" value="2"/>
</dbReference>
<comment type="subcellular location">
    <subcellularLocation>
        <location evidence="1">Cell membrane</location>
        <topology evidence="1">Multi-pass membrane protein</topology>
    </subcellularLocation>
</comment>
<reference evidence="20 21" key="2">
    <citation type="submission" date="2012-02" db="EMBL/GenBank/DDBJ databases">
        <title>Improved High-Quality Draft sequence of Desulfobacter postgatei 2ac9.</title>
        <authorList>
            <consortium name="US DOE Joint Genome Institute"/>
            <person name="Lucas S."/>
            <person name="Han J."/>
            <person name="Lapidus A."/>
            <person name="Cheng J.-F."/>
            <person name="Goodwin L."/>
            <person name="Pitluck S."/>
            <person name="Peters L."/>
            <person name="Ovchinnikova G."/>
            <person name="Held B."/>
            <person name="Detter J.C."/>
            <person name="Han C."/>
            <person name="Tapia R."/>
            <person name="Land M."/>
            <person name="Hauser L."/>
            <person name="Kyrpides N."/>
            <person name="Ivanova N."/>
            <person name="Pagani I."/>
            <person name="Orellana R."/>
            <person name="Lovley D."/>
            <person name="Woyke T."/>
        </authorList>
    </citation>
    <scope>NUCLEOTIDE SEQUENCE [LARGE SCALE GENOMIC DNA]</scope>
    <source>
        <strain evidence="20 21">2ac9</strain>
    </source>
</reference>
<dbReference type="FunFam" id="2.70.150.10:FF:000020">
    <property type="entry name" value="Copper-exporting P-type ATPase A"/>
    <property type="match status" value="1"/>
</dbReference>
<dbReference type="eggNOG" id="COG2217">
    <property type="taxonomic scope" value="Bacteria"/>
</dbReference>
<accession>I5B1B9</accession>
<dbReference type="GO" id="GO:0060003">
    <property type="term" value="P:copper ion export"/>
    <property type="evidence" value="ECO:0007669"/>
    <property type="project" value="UniProtKB-ARBA"/>
</dbReference>
<dbReference type="NCBIfam" id="TIGR00003">
    <property type="entry name" value="copper ion binding protein"/>
    <property type="match status" value="3"/>
</dbReference>
<dbReference type="InterPro" id="IPR023299">
    <property type="entry name" value="ATPase_P-typ_cyto_dom_N"/>
</dbReference>
<feature type="transmembrane region" description="Helical" evidence="18">
    <location>
        <begin position="418"/>
        <end position="440"/>
    </location>
</feature>
<keyword evidence="5 18" id="KW-1003">Cell membrane</keyword>
<keyword evidence="16" id="KW-0406">Ion transport</keyword>
<reference evidence="20 21" key="1">
    <citation type="submission" date="2011-09" db="EMBL/GenBank/DDBJ databases">
        <authorList>
            <consortium name="US DOE Joint Genome Institute (JGI-PGF)"/>
            <person name="Lucas S."/>
            <person name="Han J."/>
            <person name="Lapidus A."/>
            <person name="Cheng J.-F."/>
            <person name="Goodwin L."/>
            <person name="Pitluck S."/>
            <person name="Peters L."/>
            <person name="Land M.L."/>
            <person name="Hauser L."/>
            <person name="Orellana R."/>
            <person name="Lovley D."/>
            <person name="Woyke T.J."/>
        </authorList>
    </citation>
    <scope>NUCLEOTIDE SEQUENCE [LARGE SCALE GENOMIC DNA]</scope>
    <source>
        <strain evidence="20 21">2ac9</strain>
    </source>
</reference>
<dbReference type="SFLD" id="SFLDF00027">
    <property type="entry name" value="p-type_atpase"/>
    <property type="match status" value="1"/>
</dbReference>
<evidence type="ECO:0000256" key="2">
    <source>
        <dbReference type="ARBA" id="ARBA00006024"/>
    </source>
</evidence>
<evidence type="ECO:0000256" key="8">
    <source>
        <dbReference type="ARBA" id="ARBA00022737"/>
    </source>
</evidence>
<feature type="transmembrane region" description="Helical" evidence="18">
    <location>
        <begin position="161"/>
        <end position="180"/>
    </location>
</feature>
<evidence type="ECO:0000256" key="16">
    <source>
        <dbReference type="ARBA" id="ARBA00023065"/>
    </source>
</evidence>
<dbReference type="RefSeq" id="WP_004072343.1">
    <property type="nucleotide sequence ID" value="NZ_CM001488.1"/>
</dbReference>
<evidence type="ECO:0000256" key="1">
    <source>
        <dbReference type="ARBA" id="ARBA00004651"/>
    </source>
</evidence>
<evidence type="ECO:0000256" key="3">
    <source>
        <dbReference type="ARBA" id="ARBA00012517"/>
    </source>
</evidence>
<evidence type="ECO:0000313" key="20">
    <source>
        <dbReference type="EMBL" id="EIM63282.1"/>
    </source>
</evidence>
<evidence type="ECO:0000259" key="19">
    <source>
        <dbReference type="PROSITE" id="PS50846"/>
    </source>
</evidence>
<dbReference type="GO" id="GO:0055070">
    <property type="term" value="P:copper ion homeostasis"/>
    <property type="evidence" value="ECO:0007669"/>
    <property type="project" value="TreeGrafter"/>
</dbReference>
<dbReference type="SUPFAM" id="SSF55008">
    <property type="entry name" value="HMA, heavy metal-associated domain"/>
    <property type="match status" value="3"/>
</dbReference>
<proteinExistence type="inferred from homology"/>
<evidence type="ECO:0000256" key="10">
    <source>
        <dbReference type="ARBA" id="ARBA00022796"/>
    </source>
</evidence>
<dbReference type="Pfam" id="PF00702">
    <property type="entry name" value="Hydrolase"/>
    <property type="match status" value="1"/>
</dbReference>
<feature type="domain" description="HMA" evidence="19">
    <location>
        <begin position="4"/>
        <end position="70"/>
    </location>
</feature>
<dbReference type="InterPro" id="IPR044492">
    <property type="entry name" value="P_typ_ATPase_HD_dom"/>
</dbReference>
<evidence type="ECO:0000256" key="6">
    <source>
        <dbReference type="ARBA" id="ARBA00022692"/>
    </source>
</evidence>
<dbReference type="Pfam" id="PF00403">
    <property type="entry name" value="HMA"/>
    <property type="match status" value="3"/>
</dbReference>
<dbReference type="NCBIfam" id="TIGR01494">
    <property type="entry name" value="ATPase_P-type"/>
    <property type="match status" value="1"/>
</dbReference>
<dbReference type="InterPro" id="IPR001757">
    <property type="entry name" value="P_typ_ATPase"/>
</dbReference>
<feature type="transmembrane region" description="Helical" evidence="18">
    <location>
        <begin position="446"/>
        <end position="467"/>
    </location>
</feature>
<dbReference type="InterPro" id="IPR036163">
    <property type="entry name" value="HMA_dom_sf"/>
</dbReference>
<dbReference type="InterPro" id="IPR008250">
    <property type="entry name" value="ATPase_P-typ_transduc_dom_A_sf"/>
</dbReference>
<keyword evidence="6 18" id="KW-0812">Transmembrane</keyword>
<dbReference type="InterPro" id="IPR036412">
    <property type="entry name" value="HAD-like_sf"/>
</dbReference>
<keyword evidence="9 18" id="KW-0547">Nucleotide-binding</keyword>
<feature type="domain" description="HMA" evidence="19">
    <location>
        <begin position="833"/>
        <end position="898"/>
    </location>
</feature>
<dbReference type="InterPro" id="IPR059000">
    <property type="entry name" value="ATPase_P-type_domA"/>
</dbReference>
<evidence type="ECO:0000313" key="21">
    <source>
        <dbReference type="Proteomes" id="UP000005778"/>
    </source>
</evidence>
<dbReference type="Gene3D" id="2.70.150.10">
    <property type="entry name" value="Calcium-transporting ATPase, cytoplasmic transduction domain A"/>
    <property type="match status" value="1"/>
</dbReference>
<keyword evidence="7 18" id="KW-0479">Metal-binding</keyword>
<keyword evidence="17 18" id="KW-0472">Membrane</keyword>
<dbReference type="Gene3D" id="3.40.1110.10">
    <property type="entry name" value="Calcium-transporting ATPase, cytoplasmic domain N"/>
    <property type="match status" value="2"/>
</dbReference>
<organism evidence="20 21">
    <name type="scientific">Desulfobacter postgatei 2ac9</name>
    <dbReference type="NCBI Taxonomy" id="879212"/>
    <lineage>
        <taxon>Bacteria</taxon>
        <taxon>Pseudomonadati</taxon>
        <taxon>Thermodesulfobacteriota</taxon>
        <taxon>Desulfobacteria</taxon>
        <taxon>Desulfobacterales</taxon>
        <taxon>Desulfobacteraceae</taxon>
        <taxon>Desulfobacter</taxon>
    </lineage>
</organism>
<dbReference type="SUPFAM" id="SSF81653">
    <property type="entry name" value="Calcium ATPase, transduction domain A"/>
    <property type="match status" value="1"/>
</dbReference>
<dbReference type="InterPro" id="IPR017969">
    <property type="entry name" value="Heavy-metal-associated_CS"/>
</dbReference>
<keyword evidence="10" id="KW-0187">Copper transport</keyword>
<keyword evidence="14 18" id="KW-1133">Transmembrane helix</keyword>
<dbReference type="SUPFAM" id="SSF81665">
    <property type="entry name" value="Calcium ATPase, transmembrane domain M"/>
    <property type="match status" value="1"/>
</dbReference>
<evidence type="ECO:0000256" key="11">
    <source>
        <dbReference type="ARBA" id="ARBA00022840"/>
    </source>
</evidence>
<evidence type="ECO:0000256" key="13">
    <source>
        <dbReference type="ARBA" id="ARBA00022967"/>
    </source>
</evidence>
<dbReference type="PROSITE" id="PS01047">
    <property type="entry name" value="HMA_1"/>
    <property type="match status" value="2"/>
</dbReference>
<dbReference type="GO" id="GO:0043682">
    <property type="term" value="F:P-type divalent copper transporter activity"/>
    <property type="evidence" value="ECO:0007669"/>
    <property type="project" value="TreeGrafter"/>
</dbReference>
<keyword evidence="8" id="KW-0677">Repeat</keyword>
<keyword evidence="11 18" id="KW-0067">ATP-binding</keyword>
<evidence type="ECO:0000256" key="15">
    <source>
        <dbReference type="ARBA" id="ARBA00023008"/>
    </source>
</evidence>
<dbReference type="Proteomes" id="UP000005778">
    <property type="component" value="Chromosome"/>
</dbReference>
<dbReference type="SFLD" id="SFLDG00002">
    <property type="entry name" value="C1.7:_P-type_atpase_like"/>
    <property type="match status" value="1"/>
</dbReference>
<dbReference type="InterPro" id="IPR023214">
    <property type="entry name" value="HAD_sf"/>
</dbReference>
<feature type="transmembrane region" description="Helical" evidence="18">
    <location>
        <begin position="787"/>
        <end position="806"/>
    </location>
</feature>
<dbReference type="CDD" id="cd02094">
    <property type="entry name" value="P-type_ATPase_Cu-like"/>
    <property type="match status" value="1"/>
</dbReference>
<evidence type="ECO:0000256" key="5">
    <source>
        <dbReference type="ARBA" id="ARBA00022475"/>
    </source>
</evidence>
<keyword evidence="15" id="KW-0186">Copper</keyword>
<dbReference type="Pfam" id="PF00122">
    <property type="entry name" value="E1-E2_ATPase"/>
    <property type="match status" value="1"/>
</dbReference>
<name>I5B1B9_9BACT</name>
<dbReference type="AlphaFoldDB" id="I5B1B9"/>
<dbReference type="InterPro" id="IPR018303">
    <property type="entry name" value="ATPase_P-typ_P_site"/>
</dbReference>
<evidence type="ECO:0000256" key="9">
    <source>
        <dbReference type="ARBA" id="ARBA00022741"/>
    </source>
</evidence>
<dbReference type="PANTHER" id="PTHR43520:SF8">
    <property type="entry name" value="P-TYPE CU(+) TRANSPORTER"/>
    <property type="match status" value="1"/>
</dbReference>
<dbReference type="GO" id="GO:0016887">
    <property type="term" value="F:ATP hydrolysis activity"/>
    <property type="evidence" value="ECO:0007669"/>
    <property type="project" value="InterPro"/>
</dbReference>
<dbReference type="GO" id="GO:0005886">
    <property type="term" value="C:plasma membrane"/>
    <property type="evidence" value="ECO:0007669"/>
    <property type="project" value="UniProtKB-SubCell"/>
</dbReference>
<dbReference type="EMBL" id="CM001488">
    <property type="protein sequence ID" value="EIM63282.1"/>
    <property type="molecule type" value="Genomic_DNA"/>
</dbReference>
<dbReference type="NCBIfam" id="TIGR01525">
    <property type="entry name" value="ATPase-IB_hvy"/>
    <property type="match status" value="1"/>
</dbReference>
<dbReference type="PANTHER" id="PTHR43520">
    <property type="entry name" value="ATP7, ISOFORM B"/>
    <property type="match status" value="1"/>
</dbReference>
<dbReference type="Gene3D" id="3.30.70.100">
    <property type="match status" value="3"/>
</dbReference>
<dbReference type="PROSITE" id="PS50846">
    <property type="entry name" value="HMA_2"/>
    <property type="match status" value="3"/>
</dbReference>
<gene>
    <name evidence="20" type="ORF">DespoDRAFT_01328</name>
</gene>
<dbReference type="GO" id="GO:0005524">
    <property type="term" value="F:ATP binding"/>
    <property type="evidence" value="ECO:0007669"/>
    <property type="project" value="UniProtKB-UniRule"/>
</dbReference>
<dbReference type="SUPFAM" id="SSF56784">
    <property type="entry name" value="HAD-like"/>
    <property type="match status" value="1"/>
</dbReference>
<keyword evidence="21" id="KW-1185">Reference proteome</keyword>
<keyword evidence="12" id="KW-0460">Magnesium</keyword>
<sequence length="905" mass="96423">MSIKTQLLDINGMTCGACVRHVENAAKEVPGVKDASVNFATEKLKVSYQPEKFKIEDLTAAIKKAGYEGYPEKTENSKTFGVKGMTCAACVKRVEDAIADVKGIKSATVNLATEKVRITFSDNELDLSDIFHVVETAGYQLVEAGEEESENKKNIELKRQFTSLVVSIGFAIPLLLIAMLEMVGIPLPDFISPMHSPKTFAVSQLFLTIPIIFCGLHFYVKGYPALFRGHPNMDSLIAIGTTSAIVYSAFNTVLILTGRTDLVMHLYYETAGVIIALIKVGKYMEAVSKGKTSGAIKKLMGLQPKTAILVKEGKESIVPIEQVVPGDVLLAKPGEKIAVDGTVLEGRTSVDESMLTGESIPVDKTAGDTVTGASMNQTGTIRYRADRVGKETALAQIIQLVEEAQGSKAPIARMADIIAGYFVPVVIGIALVSSSAWFIGGAEISFALKIFIAVLVIACPCALGLATPTAIMVGTGRGASLGILIKGGQPLEIASRVKTIVFDKTGTITEGEPKVTDVIAFNGFEKNDVLQFSASAEKGSEHSLGAAIVKEYEKLDTPFHQLNDFAAVAGRGIRAKVNDRNLMLGNIEFMTENNISANDIPEADILSKEGKTVMYLALDGKLAGIIAVADVVKSDSADAIAKLHKMGIKTVMLTGDNKLTAAAIAKQVKIDEVVSQVMPGEKAENVKQLQADGSFVAMVGDGINDAPALAQSDIGFAIGSGTDVAMESAGIVLMQNSLSGVVTAIQLSRATLRNIKENLFWAFAYNTAGIPVAAGVLYLFGGPVLNPMFAAAAMAMSSVSVVTNALRLRYFKPDEGIQYPDQNIKSENKETEMKTKINIDGMSCMHCAKTVTEKLNGVEGIFSTTVNLEEKHAIVDSNSPVDEALVTQVITDAGYKVLGIEAHKQ</sequence>
<dbReference type="GO" id="GO:0005507">
    <property type="term" value="F:copper ion binding"/>
    <property type="evidence" value="ECO:0007669"/>
    <property type="project" value="InterPro"/>
</dbReference>
<feature type="transmembrane region" description="Helical" evidence="18">
    <location>
        <begin position="262"/>
        <end position="281"/>
    </location>
</feature>
<dbReference type="PROSITE" id="PS00154">
    <property type="entry name" value="ATPASE_E1_E2"/>
    <property type="match status" value="1"/>
</dbReference>
<feature type="transmembrane region" description="Helical" evidence="18">
    <location>
        <begin position="232"/>
        <end position="250"/>
    </location>
</feature>
<dbReference type="SFLD" id="SFLDS00003">
    <property type="entry name" value="Haloacid_Dehalogenase"/>
    <property type="match status" value="1"/>
</dbReference>
<dbReference type="Gene3D" id="3.40.50.1000">
    <property type="entry name" value="HAD superfamily/HAD-like"/>
    <property type="match status" value="1"/>
</dbReference>
<evidence type="ECO:0000256" key="12">
    <source>
        <dbReference type="ARBA" id="ARBA00022842"/>
    </source>
</evidence>
<dbReference type="PRINTS" id="PR00942">
    <property type="entry name" value="CUATPASEI"/>
</dbReference>
<feature type="domain" description="HMA" evidence="19">
    <location>
        <begin position="76"/>
        <end position="142"/>
    </location>
</feature>
<evidence type="ECO:0000256" key="7">
    <source>
        <dbReference type="ARBA" id="ARBA00022723"/>
    </source>
</evidence>
<evidence type="ECO:0000256" key="17">
    <source>
        <dbReference type="ARBA" id="ARBA00023136"/>
    </source>
</evidence>
<dbReference type="PRINTS" id="PR00119">
    <property type="entry name" value="CATATPASE"/>
</dbReference>
<dbReference type="EC" id="7.2.2.8" evidence="3"/>
<feature type="transmembrane region" description="Helical" evidence="18">
    <location>
        <begin position="759"/>
        <end position="781"/>
    </location>
</feature>
<dbReference type="InterPro" id="IPR006122">
    <property type="entry name" value="HMA_Cu_ion-bd"/>
</dbReference>
<dbReference type="PRINTS" id="PR00943">
    <property type="entry name" value="CUATPASE"/>
</dbReference>
<dbReference type="GO" id="GO:0140581">
    <property type="term" value="F:P-type monovalent copper transporter activity"/>
    <property type="evidence" value="ECO:0007669"/>
    <property type="project" value="UniProtKB-EC"/>
</dbReference>
<dbReference type="STRING" id="879212.DespoDRAFT_01328"/>
<dbReference type="InterPro" id="IPR023298">
    <property type="entry name" value="ATPase_P-typ_TM_dom_sf"/>
</dbReference>
<dbReference type="NCBIfam" id="TIGR01511">
    <property type="entry name" value="ATPase-IB1_Cu"/>
    <property type="match status" value="1"/>
</dbReference>
<protein>
    <recommendedName>
        <fullName evidence="3">P-type Cu(+) transporter</fullName>
        <ecNumber evidence="3">7.2.2.8</ecNumber>
    </recommendedName>
</protein>
<evidence type="ECO:0000256" key="14">
    <source>
        <dbReference type="ARBA" id="ARBA00022989"/>
    </source>
</evidence>
<dbReference type="CDD" id="cd00371">
    <property type="entry name" value="HMA"/>
    <property type="match status" value="3"/>
</dbReference>
<dbReference type="InterPro" id="IPR006121">
    <property type="entry name" value="HMA_dom"/>
</dbReference>
<dbReference type="OrthoDB" id="5496529at2"/>
<comment type="similarity">
    <text evidence="2 18">Belongs to the cation transport ATPase (P-type) (TC 3.A.3) family. Type IB subfamily.</text>
</comment>
<feature type="transmembrane region" description="Helical" evidence="18">
    <location>
        <begin position="200"/>
        <end position="220"/>
    </location>
</feature>
<evidence type="ECO:0000256" key="4">
    <source>
        <dbReference type="ARBA" id="ARBA00022448"/>
    </source>
</evidence>